<feature type="compositionally biased region" description="Polar residues" evidence="12">
    <location>
        <begin position="88"/>
        <end position="99"/>
    </location>
</feature>
<dbReference type="Gene3D" id="1.10.510.10">
    <property type="entry name" value="Transferase(Phosphotransferase) domain 1"/>
    <property type="match status" value="1"/>
</dbReference>
<keyword evidence="5" id="KW-0808">Transferase</keyword>
<dbReference type="InterPro" id="IPR008271">
    <property type="entry name" value="Ser/Thr_kinase_AS"/>
</dbReference>
<keyword evidence="8 11" id="KW-0067">ATP-binding</keyword>
<comment type="catalytic activity">
    <reaction evidence="10">
        <text>L-seryl-[protein] + ATP = O-phospho-L-seryl-[protein] + ADP + H(+)</text>
        <dbReference type="Rhea" id="RHEA:17989"/>
        <dbReference type="Rhea" id="RHEA-COMP:9863"/>
        <dbReference type="Rhea" id="RHEA-COMP:11604"/>
        <dbReference type="ChEBI" id="CHEBI:15378"/>
        <dbReference type="ChEBI" id="CHEBI:29999"/>
        <dbReference type="ChEBI" id="CHEBI:30616"/>
        <dbReference type="ChEBI" id="CHEBI:83421"/>
        <dbReference type="ChEBI" id="CHEBI:456216"/>
        <dbReference type="EC" id="2.7.11.1"/>
    </reaction>
</comment>
<keyword evidence="15" id="KW-1185">Reference proteome</keyword>
<dbReference type="SUPFAM" id="SSF56112">
    <property type="entry name" value="Protein kinase-like (PK-like)"/>
    <property type="match status" value="1"/>
</dbReference>
<dbReference type="EMBL" id="JBJXBP010000007">
    <property type="protein sequence ID" value="KAL3819390.1"/>
    <property type="molecule type" value="Genomic_DNA"/>
</dbReference>
<dbReference type="GO" id="GO:0005524">
    <property type="term" value="F:ATP binding"/>
    <property type="evidence" value="ECO:0007669"/>
    <property type="project" value="UniProtKB-UniRule"/>
</dbReference>
<sequence length="507" mass="56750">MFFSLTQYIFPSSSSSHQINRHGGGEEEMVEIKTIYLIFFLDMFRTVFGLSSMGNCIRKNKVVESNDVTISSRKQTQVKRKDDGSKFDNGSINSSQGKKQNIDENFEIFKMSVNKKELNLPQPSGSMEQIHQKSHPLPTPNLAVQTGHPKANLLPLPKPDASPKSDDSSNSNGTETSAFILPLPRTESEILSSPYLKAFPYNELRKATSNFSEDSLLGEGGFGCVFKGWLDEETLTTATKPGLGVAVAIKMLIPYGCQGHNEWLSEVNYLGRLHHPNLVKLIGYCLDGDDRILVYEFMSGGSLENHLFKKNVPSLPWTTRIKVAVGAARGLCFLHEAKSSVIYRDFKTSNILLDSEFNAKLSDFGLAKTGPTDLQSHVTTRVMGTEGYCDPHYLSTGKLTIKCDVYSFGVVLLELLTGRRAIDETKCEEEKNLAEWVRLHVQDNGKIFRIMDTKLEGQYFKKAAYIAANIALRCVHPEPKYRPPMTYILEILENLPSQKNHNMDTSI</sequence>
<keyword evidence="4" id="KW-0723">Serine/threonine-protein kinase</keyword>
<dbReference type="Pfam" id="PF07714">
    <property type="entry name" value="PK_Tyr_Ser-Thr"/>
    <property type="match status" value="1"/>
</dbReference>
<feature type="region of interest" description="Disordered" evidence="12">
    <location>
        <begin position="118"/>
        <end position="179"/>
    </location>
</feature>
<dbReference type="GO" id="GO:0004674">
    <property type="term" value="F:protein serine/threonine kinase activity"/>
    <property type="evidence" value="ECO:0007669"/>
    <property type="project" value="UniProtKB-KW"/>
</dbReference>
<evidence type="ECO:0000256" key="7">
    <source>
        <dbReference type="ARBA" id="ARBA00022777"/>
    </source>
</evidence>
<dbReference type="GO" id="GO:0005886">
    <property type="term" value="C:plasma membrane"/>
    <property type="evidence" value="ECO:0007669"/>
    <property type="project" value="UniProtKB-SubCell"/>
</dbReference>
<dbReference type="PROSITE" id="PS00108">
    <property type="entry name" value="PROTEIN_KINASE_ST"/>
    <property type="match status" value="1"/>
</dbReference>
<dbReference type="Proteomes" id="UP001634393">
    <property type="component" value="Unassembled WGS sequence"/>
</dbReference>
<evidence type="ECO:0000256" key="4">
    <source>
        <dbReference type="ARBA" id="ARBA00022527"/>
    </source>
</evidence>
<proteinExistence type="predicted"/>
<evidence type="ECO:0000256" key="9">
    <source>
        <dbReference type="ARBA" id="ARBA00047899"/>
    </source>
</evidence>
<evidence type="ECO:0000256" key="5">
    <source>
        <dbReference type="ARBA" id="ARBA00022679"/>
    </source>
</evidence>
<keyword evidence="3" id="KW-0472">Membrane</keyword>
<keyword evidence="3" id="KW-1003">Cell membrane</keyword>
<evidence type="ECO:0000313" key="15">
    <source>
        <dbReference type="Proteomes" id="UP001634393"/>
    </source>
</evidence>
<evidence type="ECO:0000256" key="3">
    <source>
        <dbReference type="ARBA" id="ARBA00022475"/>
    </source>
</evidence>
<dbReference type="InterPro" id="IPR050823">
    <property type="entry name" value="Plant_Ser_Thr_Prot_Kinase"/>
</dbReference>
<dbReference type="PANTHER" id="PTHR45621">
    <property type="entry name" value="OS01G0588500 PROTEIN-RELATED"/>
    <property type="match status" value="1"/>
</dbReference>
<dbReference type="InterPro" id="IPR001245">
    <property type="entry name" value="Ser-Thr/Tyr_kinase_cat_dom"/>
</dbReference>
<evidence type="ECO:0000256" key="6">
    <source>
        <dbReference type="ARBA" id="ARBA00022741"/>
    </source>
</evidence>
<comment type="catalytic activity">
    <reaction evidence="9">
        <text>L-threonyl-[protein] + ATP = O-phospho-L-threonyl-[protein] + ADP + H(+)</text>
        <dbReference type="Rhea" id="RHEA:46608"/>
        <dbReference type="Rhea" id="RHEA-COMP:11060"/>
        <dbReference type="Rhea" id="RHEA-COMP:11605"/>
        <dbReference type="ChEBI" id="CHEBI:15378"/>
        <dbReference type="ChEBI" id="CHEBI:30013"/>
        <dbReference type="ChEBI" id="CHEBI:30616"/>
        <dbReference type="ChEBI" id="CHEBI:61977"/>
        <dbReference type="ChEBI" id="CHEBI:456216"/>
        <dbReference type="EC" id="2.7.11.1"/>
    </reaction>
</comment>
<evidence type="ECO:0000256" key="8">
    <source>
        <dbReference type="ARBA" id="ARBA00022840"/>
    </source>
</evidence>
<keyword evidence="6 11" id="KW-0547">Nucleotide-binding</keyword>
<feature type="region of interest" description="Disordered" evidence="12">
    <location>
        <begin position="70"/>
        <end position="99"/>
    </location>
</feature>
<accession>A0ABD3S4G9</accession>
<dbReference type="InterPro" id="IPR000719">
    <property type="entry name" value="Prot_kinase_dom"/>
</dbReference>
<protein>
    <recommendedName>
        <fullName evidence="2">non-specific serine/threonine protein kinase</fullName>
        <ecNumber evidence="2">2.7.11.1</ecNumber>
    </recommendedName>
</protein>
<feature type="binding site" evidence="11">
    <location>
        <position position="250"/>
    </location>
    <ligand>
        <name>ATP</name>
        <dbReference type="ChEBI" id="CHEBI:30616"/>
    </ligand>
</feature>
<evidence type="ECO:0000256" key="1">
    <source>
        <dbReference type="ARBA" id="ARBA00004236"/>
    </source>
</evidence>
<gene>
    <name evidence="14" type="ORF">ACJIZ3_005295</name>
</gene>
<dbReference type="EC" id="2.7.11.1" evidence="2"/>
<feature type="domain" description="Protein kinase" evidence="13">
    <location>
        <begin position="211"/>
        <end position="495"/>
    </location>
</feature>
<organism evidence="14 15">
    <name type="scientific">Penstemon smallii</name>
    <dbReference type="NCBI Taxonomy" id="265156"/>
    <lineage>
        <taxon>Eukaryota</taxon>
        <taxon>Viridiplantae</taxon>
        <taxon>Streptophyta</taxon>
        <taxon>Embryophyta</taxon>
        <taxon>Tracheophyta</taxon>
        <taxon>Spermatophyta</taxon>
        <taxon>Magnoliopsida</taxon>
        <taxon>eudicotyledons</taxon>
        <taxon>Gunneridae</taxon>
        <taxon>Pentapetalae</taxon>
        <taxon>asterids</taxon>
        <taxon>lamiids</taxon>
        <taxon>Lamiales</taxon>
        <taxon>Plantaginaceae</taxon>
        <taxon>Cheloneae</taxon>
        <taxon>Penstemon</taxon>
    </lineage>
</organism>
<dbReference type="Gene3D" id="3.30.200.20">
    <property type="entry name" value="Phosphorylase Kinase, domain 1"/>
    <property type="match status" value="1"/>
</dbReference>
<dbReference type="PROSITE" id="PS50011">
    <property type="entry name" value="PROTEIN_KINASE_DOM"/>
    <property type="match status" value="1"/>
</dbReference>
<dbReference type="CDD" id="cd14066">
    <property type="entry name" value="STKc_IRAK"/>
    <property type="match status" value="1"/>
</dbReference>
<reference evidence="14 15" key="1">
    <citation type="submission" date="2024-12" db="EMBL/GenBank/DDBJ databases">
        <title>The unique morphological basis and parallel evolutionary history of personate flowers in Penstemon.</title>
        <authorList>
            <person name="Depatie T.H."/>
            <person name="Wessinger C.A."/>
        </authorList>
    </citation>
    <scope>NUCLEOTIDE SEQUENCE [LARGE SCALE GENOMIC DNA]</scope>
    <source>
        <strain evidence="14">WTNN_2</strain>
        <tissue evidence="14">Leaf</tissue>
    </source>
</reference>
<evidence type="ECO:0000256" key="12">
    <source>
        <dbReference type="SAM" id="MobiDB-lite"/>
    </source>
</evidence>
<comment type="subcellular location">
    <subcellularLocation>
        <location evidence="1">Cell membrane</location>
    </subcellularLocation>
</comment>
<evidence type="ECO:0000256" key="10">
    <source>
        <dbReference type="ARBA" id="ARBA00048679"/>
    </source>
</evidence>
<dbReference type="FunFam" id="1.10.510.10:FF:000095">
    <property type="entry name" value="protein STRUBBELIG-RECEPTOR FAMILY 8"/>
    <property type="match status" value="1"/>
</dbReference>
<evidence type="ECO:0000313" key="14">
    <source>
        <dbReference type="EMBL" id="KAL3819390.1"/>
    </source>
</evidence>
<dbReference type="InterPro" id="IPR011009">
    <property type="entry name" value="Kinase-like_dom_sf"/>
</dbReference>
<evidence type="ECO:0000259" key="13">
    <source>
        <dbReference type="PROSITE" id="PS50011"/>
    </source>
</evidence>
<evidence type="ECO:0000256" key="11">
    <source>
        <dbReference type="PROSITE-ProRule" id="PRU10141"/>
    </source>
</evidence>
<evidence type="ECO:0000256" key="2">
    <source>
        <dbReference type="ARBA" id="ARBA00012513"/>
    </source>
</evidence>
<dbReference type="AlphaFoldDB" id="A0ABD3S4G9"/>
<dbReference type="PROSITE" id="PS00107">
    <property type="entry name" value="PROTEIN_KINASE_ATP"/>
    <property type="match status" value="1"/>
</dbReference>
<dbReference type="FunFam" id="3.30.200.20:FF:000228">
    <property type="entry name" value="Serine/threonine-protein kinase BIK1"/>
    <property type="match status" value="1"/>
</dbReference>
<comment type="caution">
    <text evidence="14">The sequence shown here is derived from an EMBL/GenBank/DDBJ whole genome shotgun (WGS) entry which is preliminary data.</text>
</comment>
<dbReference type="InterPro" id="IPR017441">
    <property type="entry name" value="Protein_kinase_ATP_BS"/>
</dbReference>
<name>A0ABD3S4G9_9LAMI</name>
<keyword evidence="7" id="KW-0418">Kinase</keyword>